<evidence type="ECO:0000313" key="2">
    <source>
        <dbReference type="Proteomes" id="UP000197138"/>
    </source>
</evidence>
<reference evidence="2" key="1">
    <citation type="journal article" date="2017" name="Plant J.">
        <title>The pomegranate (Punica granatum L.) genome and the genomics of punicalagin biosynthesis.</title>
        <authorList>
            <person name="Qin G."/>
            <person name="Xu C."/>
            <person name="Ming R."/>
            <person name="Tang H."/>
            <person name="Guyot R."/>
            <person name="Kramer E.M."/>
            <person name="Hu Y."/>
            <person name="Yi X."/>
            <person name="Qi Y."/>
            <person name="Xu X."/>
            <person name="Gao Z."/>
            <person name="Pan H."/>
            <person name="Jian J."/>
            <person name="Tian Y."/>
            <person name="Yue Z."/>
            <person name="Xu Y."/>
        </authorList>
    </citation>
    <scope>NUCLEOTIDE SEQUENCE [LARGE SCALE GENOMIC DNA]</scope>
    <source>
        <strain evidence="2">cv. Dabenzi</strain>
    </source>
</reference>
<dbReference type="Proteomes" id="UP000197138">
    <property type="component" value="Unassembled WGS sequence"/>
</dbReference>
<comment type="caution">
    <text evidence="1">The sequence shown here is derived from an EMBL/GenBank/DDBJ whole genome shotgun (WGS) entry which is preliminary data.</text>
</comment>
<sequence>MARRCHHEPANPDTPAILLLVWKADCASFADLAKKLGLQPKELDAEVPDPNHYAALQTSLETLRLLQELYAELPEPTPYVPENLLK</sequence>
<organism evidence="1 2">
    <name type="scientific">Punica granatum</name>
    <name type="common">Pomegranate</name>
    <dbReference type="NCBI Taxonomy" id="22663"/>
    <lineage>
        <taxon>Eukaryota</taxon>
        <taxon>Viridiplantae</taxon>
        <taxon>Streptophyta</taxon>
        <taxon>Embryophyta</taxon>
        <taxon>Tracheophyta</taxon>
        <taxon>Spermatophyta</taxon>
        <taxon>Magnoliopsida</taxon>
        <taxon>eudicotyledons</taxon>
        <taxon>Gunneridae</taxon>
        <taxon>Pentapetalae</taxon>
        <taxon>rosids</taxon>
        <taxon>malvids</taxon>
        <taxon>Myrtales</taxon>
        <taxon>Lythraceae</taxon>
        <taxon>Punica</taxon>
    </lineage>
</organism>
<proteinExistence type="predicted"/>
<protein>
    <submittedName>
        <fullName evidence="1">Uncharacterized protein</fullName>
    </submittedName>
</protein>
<name>A0A218VTB3_PUNGR</name>
<dbReference type="AlphaFoldDB" id="A0A218VTB3"/>
<accession>A0A218VTB3</accession>
<gene>
    <name evidence="1" type="ORF">CDL15_Pgr010661</name>
</gene>
<dbReference type="EMBL" id="MTKT01006106">
    <property type="protein sequence ID" value="OWM63261.1"/>
    <property type="molecule type" value="Genomic_DNA"/>
</dbReference>
<evidence type="ECO:0000313" key="1">
    <source>
        <dbReference type="EMBL" id="OWM63261.1"/>
    </source>
</evidence>